<evidence type="ECO:0000256" key="5">
    <source>
        <dbReference type="ARBA" id="ARBA00022989"/>
    </source>
</evidence>
<feature type="transmembrane region" description="Helical" evidence="7">
    <location>
        <begin position="420"/>
        <end position="447"/>
    </location>
</feature>
<reference evidence="10" key="1">
    <citation type="submission" date="2025-08" db="UniProtKB">
        <authorList>
            <consortium name="RefSeq"/>
        </authorList>
    </citation>
    <scope>IDENTIFICATION</scope>
    <source>
        <tissue evidence="10">Whole larvae</tissue>
    </source>
</reference>
<protein>
    <submittedName>
        <fullName evidence="10">ATP-binding cassette sub-family G member 5</fullName>
    </submittedName>
</protein>
<evidence type="ECO:0000313" key="10">
    <source>
        <dbReference type="RefSeq" id="XP_026751117.1"/>
    </source>
</evidence>
<dbReference type="GO" id="GO:0016887">
    <property type="term" value="F:ATP hydrolysis activity"/>
    <property type="evidence" value="ECO:0007669"/>
    <property type="project" value="InterPro"/>
</dbReference>
<evidence type="ECO:0000259" key="8">
    <source>
        <dbReference type="PROSITE" id="PS50893"/>
    </source>
</evidence>
<dbReference type="SUPFAM" id="SSF52540">
    <property type="entry name" value="P-loop containing nucleoside triphosphate hydrolases"/>
    <property type="match status" value="1"/>
</dbReference>
<keyword evidence="5 7" id="KW-1133">Transmembrane helix</keyword>
<dbReference type="InterPro" id="IPR027417">
    <property type="entry name" value="P-loop_NTPase"/>
</dbReference>
<dbReference type="AlphaFoldDB" id="A0A6J1WIZ5"/>
<feature type="transmembrane region" description="Helical" evidence="7">
    <location>
        <begin position="453"/>
        <end position="470"/>
    </location>
</feature>
<comment type="subcellular location">
    <subcellularLocation>
        <location evidence="1">Membrane</location>
        <topology evidence="1">Multi-pass membrane protein</topology>
    </subcellularLocation>
</comment>
<dbReference type="Proteomes" id="UP001652740">
    <property type="component" value="Unplaced"/>
</dbReference>
<dbReference type="PANTHER" id="PTHR48041:SF113">
    <property type="entry name" value="ATP-BINDING CASSETTE SUB-FAMILY G MEMBER 5"/>
    <property type="match status" value="1"/>
</dbReference>
<gene>
    <name evidence="10" type="primary">LOC113511641</name>
</gene>
<proteinExistence type="inferred from homology"/>
<dbReference type="KEGG" id="gmw:113511641"/>
<dbReference type="GO" id="GO:0005524">
    <property type="term" value="F:ATP binding"/>
    <property type="evidence" value="ECO:0007669"/>
    <property type="project" value="UniProtKB-KW"/>
</dbReference>
<keyword evidence="9" id="KW-1185">Reference proteome</keyword>
<comment type="similarity">
    <text evidence="2">Belongs to the ABC transporter superfamily. ABCG family. Eye pigment precursor importer (TC 3.A.1.204) subfamily.</text>
</comment>
<feature type="transmembrane region" description="Helical" evidence="7">
    <location>
        <begin position="349"/>
        <end position="366"/>
    </location>
</feature>
<evidence type="ECO:0000256" key="2">
    <source>
        <dbReference type="ARBA" id="ARBA00005814"/>
    </source>
</evidence>
<keyword evidence="3" id="KW-0813">Transport</keyword>
<dbReference type="Pfam" id="PF00005">
    <property type="entry name" value="ABC_tran"/>
    <property type="match status" value="1"/>
</dbReference>
<dbReference type="InterPro" id="IPR003439">
    <property type="entry name" value="ABC_transporter-like_ATP-bd"/>
</dbReference>
<dbReference type="PANTHER" id="PTHR48041">
    <property type="entry name" value="ABC TRANSPORTER G FAMILY MEMBER 28"/>
    <property type="match status" value="1"/>
</dbReference>
<evidence type="ECO:0000256" key="6">
    <source>
        <dbReference type="ARBA" id="ARBA00023136"/>
    </source>
</evidence>
<feature type="transmembrane region" description="Helical" evidence="7">
    <location>
        <begin position="378"/>
        <end position="399"/>
    </location>
</feature>
<feature type="transmembrane region" description="Helical" evidence="7">
    <location>
        <begin position="608"/>
        <end position="628"/>
    </location>
</feature>
<evidence type="ECO:0000256" key="1">
    <source>
        <dbReference type="ARBA" id="ARBA00004141"/>
    </source>
</evidence>
<keyword evidence="6 7" id="KW-0472">Membrane</keyword>
<feature type="transmembrane region" description="Helical" evidence="7">
    <location>
        <begin position="482"/>
        <end position="506"/>
    </location>
</feature>
<name>A0A6J1WIZ5_GALME</name>
<feature type="domain" description="ABC transporter" evidence="8">
    <location>
        <begin position="8"/>
        <end position="250"/>
    </location>
</feature>
<dbReference type="InterPro" id="IPR050352">
    <property type="entry name" value="ABCG_transporters"/>
</dbReference>
<dbReference type="GeneID" id="113511641"/>
<dbReference type="GO" id="GO:0043190">
    <property type="term" value="C:ATP-binding cassette (ABC) transporter complex"/>
    <property type="evidence" value="ECO:0007669"/>
    <property type="project" value="TreeGrafter"/>
</dbReference>
<accession>A0A6J1WIZ5</accession>
<evidence type="ECO:0000256" key="3">
    <source>
        <dbReference type="ARBA" id="ARBA00022448"/>
    </source>
</evidence>
<keyword evidence="10" id="KW-0067">ATP-binding</keyword>
<dbReference type="InParanoid" id="A0A6J1WIZ5"/>
<dbReference type="PROSITE" id="PS50893">
    <property type="entry name" value="ABC_TRANSPORTER_2"/>
    <property type="match status" value="1"/>
</dbReference>
<sequence length="640" mass="72476">MIGSDYTLELCNVFHSGQVEPGSFLQRLTGAVKTGVILKDVSFTTHSGEVTAILGSKGSGKRALLDVIARRVPSKGHILLEGVPLEDEHFNNTCALVRHSTRLLPGLSVQQTLSLSLTKISGYLKSSKVKQVMADLALSQVANKCVTNLTKSEYRRLIIGIHLIRDPIILLLDEPTWDLDPLNTYLVISILSNAAKKYGTAIILTMEKPRSDVFPFLDRVVYLCLGDVVYAGPTRNLLDYFGSIGFPCPQLENPLMYYLCLSTVDRRSRERFIESNHQIAALVEKFKLEGQGIMQGNLNEHSRIVNPNKIQLNYGKPSGFKVIWMLYVRMLVSIFNLKKHGIKQMSMRLLCLPIYFLILWIFYNEAKDYQRAFITKSGLIFNAMVGTYFISILNTICLYGPYRTRYYQESQEGLYSGASLLLSWNLVSLPFSFISTFASAAIIYSIIGDISESLDYVYFALALWSCYVYAEQQSIAIMMFVKNGLIAAIVNIYITCIYVMLASGVLRSYKGFEEWLYYITYITHTRYASIFLHRNVFKQPIFNILPYTDTENCTSITNLIQTSSSLNTNSNSNCRYGNGKAFLAERFTSKNFVGDIYNTGDFNLEFNLGISFAFSVGLMVFNKFLYLMPLPSYITDKFRE</sequence>
<evidence type="ECO:0000256" key="7">
    <source>
        <dbReference type="SAM" id="Phobius"/>
    </source>
</evidence>
<keyword evidence="4 7" id="KW-0812">Transmembrane</keyword>
<evidence type="ECO:0000256" key="4">
    <source>
        <dbReference type="ARBA" id="ARBA00022692"/>
    </source>
</evidence>
<dbReference type="FunCoup" id="A0A6J1WIZ5">
    <property type="interactions" value="26"/>
</dbReference>
<dbReference type="OrthoDB" id="66620at2759"/>
<dbReference type="GO" id="GO:0042626">
    <property type="term" value="F:ATPase-coupled transmembrane transporter activity"/>
    <property type="evidence" value="ECO:0007669"/>
    <property type="project" value="TreeGrafter"/>
</dbReference>
<organism evidence="9 10">
    <name type="scientific">Galleria mellonella</name>
    <name type="common">Greater wax moth</name>
    <dbReference type="NCBI Taxonomy" id="7137"/>
    <lineage>
        <taxon>Eukaryota</taxon>
        <taxon>Metazoa</taxon>
        <taxon>Ecdysozoa</taxon>
        <taxon>Arthropoda</taxon>
        <taxon>Hexapoda</taxon>
        <taxon>Insecta</taxon>
        <taxon>Pterygota</taxon>
        <taxon>Neoptera</taxon>
        <taxon>Endopterygota</taxon>
        <taxon>Lepidoptera</taxon>
        <taxon>Glossata</taxon>
        <taxon>Ditrysia</taxon>
        <taxon>Pyraloidea</taxon>
        <taxon>Pyralidae</taxon>
        <taxon>Galleriinae</taxon>
        <taxon>Galleria</taxon>
    </lineage>
</organism>
<dbReference type="FunFam" id="3.40.50.300:FF:001473">
    <property type="entry name" value="ATP-binding cassette transporter"/>
    <property type="match status" value="1"/>
</dbReference>
<keyword evidence="10" id="KW-0547">Nucleotide-binding</keyword>
<dbReference type="Gene3D" id="3.40.50.300">
    <property type="entry name" value="P-loop containing nucleotide triphosphate hydrolases"/>
    <property type="match status" value="1"/>
</dbReference>
<evidence type="ECO:0000313" key="9">
    <source>
        <dbReference type="Proteomes" id="UP001652740"/>
    </source>
</evidence>
<dbReference type="RefSeq" id="XP_026751117.1">
    <property type="nucleotide sequence ID" value="XM_026895316.3"/>
</dbReference>
<feature type="transmembrane region" description="Helical" evidence="7">
    <location>
        <begin position="318"/>
        <end position="337"/>
    </location>
</feature>